<dbReference type="PANTHER" id="PTHR48098:SF1">
    <property type="entry name" value="DIACYLGLYCEROL ACYLTRANSFERASE_MYCOLYLTRANSFERASE AG85A"/>
    <property type="match status" value="1"/>
</dbReference>
<keyword evidence="3" id="KW-1185">Reference proteome</keyword>
<evidence type="ECO:0000313" key="3">
    <source>
        <dbReference type="Proteomes" id="UP001521931"/>
    </source>
</evidence>
<dbReference type="Pfam" id="PF00756">
    <property type="entry name" value="Esterase"/>
    <property type="match status" value="1"/>
</dbReference>
<dbReference type="InterPro" id="IPR050583">
    <property type="entry name" value="Mycobacterial_A85_antigen"/>
</dbReference>
<dbReference type="RefSeq" id="WP_239261541.1">
    <property type="nucleotide sequence ID" value="NZ_JAKRCV010000002.1"/>
</dbReference>
<comment type="caution">
    <text evidence="2">The sequence shown here is derived from an EMBL/GenBank/DDBJ whole genome shotgun (WGS) entry which is preliminary data.</text>
</comment>
<gene>
    <name evidence="2" type="ORF">MHL29_01185</name>
</gene>
<reference evidence="2 3" key="1">
    <citation type="submission" date="2022-02" db="EMBL/GenBank/DDBJ databases">
        <title>Uncovering new skin microbiome diversity through culturing and metagenomics.</title>
        <authorList>
            <person name="Conlan S."/>
            <person name="Deming C."/>
            <person name="Nisc Comparative Sequencing Program N."/>
            <person name="Segre J.A."/>
        </authorList>
    </citation>
    <scope>NUCLEOTIDE SEQUENCE [LARGE SCALE GENOMIC DNA]</scope>
    <source>
        <strain evidence="2 3">ACRQZ</strain>
    </source>
</reference>
<name>A0ABS9PY09_9MICO</name>
<dbReference type="PANTHER" id="PTHR48098">
    <property type="entry name" value="ENTEROCHELIN ESTERASE-RELATED"/>
    <property type="match status" value="1"/>
</dbReference>
<dbReference type="InterPro" id="IPR029058">
    <property type="entry name" value="AB_hydrolase_fold"/>
</dbReference>
<evidence type="ECO:0000313" key="2">
    <source>
        <dbReference type="EMBL" id="MCG7320511.1"/>
    </source>
</evidence>
<dbReference type="SUPFAM" id="SSF53474">
    <property type="entry name" value="alpha/beta-Hydrolases"/>
    <property type="match status" value="1"/>
</dbReference>
<organism evidence="2 3">
    <name type="scientific">Arsenicicoccus bolidensis</name>
    <dbReference type="NCBI Taxonomy" id="229480"/>
    <lineage>
        <taxon>Bacteria</taxon>
        <taxon>Bacillati</taxon>
        <taxon>Actinomycetota</taxon>
        <taxon>Actinomycetes</taxon>
        <taxon>Micrococcales</taxon>
        <taxon>Intrasporangiaceae</taxon>
        <taxon>Arsenicicoccus</taxon>
    </lineage>
</organism>
<accession>A0ABS9PY09</accession>
<proteinExistence type="predicted"/>
<dbReference type="Proteomes" id="UP001521931">
    <property type="component" value="Unassembled WGS sequence"/>
</dbReference>
<sequence length="291" mass="31180">MDRRSLLRLAGGLSLAGALGACSHNPADEAGSATSSSTSPAKGTMAPSPSRRSQLGVEYVDGSIRSRHLKGAEAPWLVLYPPDHHPGDRIPVLLTLHGTGGDQSTPWALRWPETSRALQSEGLPGFACAGIKGGDTWWHPREDGTDSAALVTDEFAAVLRGLGLDLSRPAVYGYSMGGVGAIYLGATLGTQRVSSVVAASTPFIPSFAESRGAYDSQADFEEHNIRALWPRLEGLPVRIDIGDQDPFLQTNRDFIPTARPAPEFHVSPGGHDSDYWGRMALDQLRFVARHF</sequence>
<dbReference type="PROSITE" id="PS51257">
    <property type="entry name" value="PROKAR_LIPOPROTEIN"/>
    <property type="match status" value="1"/>
</dbReference>
<dbReference type="EMBL" id="JAKRCV010000002">
    <property type="protein sequence ID" value="MCG7320511.1"/>
    <property type="molecule type" value="Genomic_DNA"/>
</dbReference>
<dbReference type="Gene3D" id="3.40.50.1820">
    <property type="entry name" value="alpha/beta hydrolase"/>
    <property type="match status" value="1"/>
</dbReference>
<dbReference type="InterPro" id="IPR000801">
    <property type="entry name" value="Esterase-like"/>
</dbReference>
<protein>
    <submittedName>
        <fullName evidence="2">Esterase family protein</fullName>
    </submittedName>
</protein>
<feature type="compositionally biased region" description="Low complexity" evidence="1">
    <location>
        <begin position="30"/>
        <end position="44"/>
    </location>
</feature>
<feature type="region of interest" description="Disordered" evidence="1">
    <location>
        <begin position="27"/>
        <end position="54"/>
    </location>
</feature>
<evidence type="ECO:0000256" key="1">
    <source>
        <dbReference type="SAM" id="MobiDB-lite"/>
    </source>
</evidence>